<gene>
    <name evidence="2" type="ORF">VKT23_008296</name>
</gene>
<comment type="caution">
    <text evidence="2">The sequence shown here is derived from an EMBL/GenBank/DDBJ whole genome shotgun (WGS) entry which is preliminary data.</text>
</comment>
<protein>
    <submittedName>
        <fullName evidence="2">Uncharacterized protein</fullName>
    </submittedName>
</protein>
<feature type="region of interest" description="Disordered" evidence="1">
    <location>
        <begin position="112"/>
        <end position="157"/>
    </location>
</feature>
<evidence type="ECO:0000313" key="2">
    <source>
        <dbReference type="EMBL" id="KAK7461866.1"/>
    </source>
</evidence>
<reference evidence="2 3" key="1">
    <citation type="submission" date="2024-01" db="EMBL/GenBank/DDBJ databases">
        <title>A draft genome for the cacao thread blight pathogen Marasmiellus scandens.</title>
        <authorList>
            <person name="Baruah I.K."/>
            <person name="Leung J."/>
            <person name="Bukari Y."/>
            <person name="Amoako-Attah I."/>
            <person name="Meinhardt L.W."/>
            <person name="Bailey B.A."/>
            <person name="Cohen S.P."/>
        </authorList>
    </citation>
    <scope>NUCLEOTIDE SEQUENCE [LARGE SCALE GENOMIC DNA]</scope>
    <source>
        <strain evidence="2 3">GH-19</strain>
    </source>
</reference>
<name>A0ABR1JHU1_9AGAR</name>
<accession>A0ABR1JHU1</accession>
<feature type="compositionally biased region" description="Polar residues" evidence="1">
    <location>
        <begin position="41"/>
        <end position="86"/>
    </location>
</feature>
<keyword evidence="3" id="KW-1185">Reference proteome</keyword>
<sequence>MPTARDFFSRLGILNGAQGVHIAGGKITTVGRDQIVINISHSESGNNTNHLPDQRLPTSATQPPLSAIQTSRLPSSEASQRLVTTQDLEHRGGRRKRVVLRLSGMVKACFPCGATPPLSPRQERPPGDDDVLSEEQAEHDIPLSTMGPDPNRMTSDPPDFLDHSRPAMPTPILFPHPEVSSPEVSAFTAFPWTSEPEEMTAPPISRAHTLPFPMTPPPGGPTATFSLDLDMPTSGSAPMPGRSATISFGTARPFFPIR</sequence>
<evidence type="ECO:0000313" key="3">
    <source>
        <dbReference type="Proteomes" id="UP001498398"/>
    </source>
</evidence>
<evidence type="ECO:0000256" key="1">
    <source>
        <dbReference type="SAM" id="MobiDB-lite"/>
    </source>
</evidence>
<feature type="region of interest" description="Disordered" evidence="1">
    <location>
        <begin position="41"/>
        <end position="90"/>
    </location>
</feature>
<dbReference type="Proteomes" id="UP001498398">
    <property type="component" value="Unassembled WGS sequence"/>
</dbReference>
<proteinExistence type="predicted"/>
<organism evidence="2 3">
    <name type="scientific">Marasmiellus scandens</name>
    <dbReference type="NCBI Taxonomy" id="2682957"/>
    <lineage>
        <taxon>Eukaryota</taxon>
        <taxon>Fungi</taxon>
        <taxon>Dikarya</taxon>
        <taxon>Basidiomycota</taxon>
        <taxon>Agaricomycotina</taxon>
        <taxon>Agaricomycetes</taxon>
        <taxon>Agaricomycetidae</taxon>
        <taxon>Agaricales</taxon>
        <taxon>Marasmiineae</taxon>
        <taxon>Omphalotaceae</taxon>
        <taxon>Marasmiellus</taxon>
    </lineage>
</organism>
<dbReference type="EMBL" id="JBANRG010000012">
    <property type="protein sequence ID" value="KAK7461866.1"/>
    <property type="molecule type" value="Genomic_DNA"/>
</dbReference>